<name>A0A0A7NVA2_9VIRU</name>
<comment type="similarity">
    <text evidence="2">Belongs to the gyrovirus apoptin family.</text>
</comment>
<evidence type="ECO:0000256" key="6">
    <source>
        <dbReference type="ARBA" id="ARBA00022518"/>
    </source>
</evidence>
<keyword evidence="9" id="KW-0053">Apoptosis</keyword>
<keyword evidence="5" id="KW-1121">Modulation of host cell cycle by virus</keyword>
<evidence type="ECO:0000256" key="10">
    <source>
        <dbReference type="ARBA" id="ARBA00025600"/>
    </source>
</evidence>
<organism evidence="12 13">
    <name type="scientific">Gyrovirus GyV3</name>
    <dbReference type="NCBI Taxonomy" id="1163715"/>
    <lineage>
        <taxon>Viruses</taxon>
        <taxon>Monodnaviria</taxon>
        <taxon>Shotokuvirae</taxon>
        <taxon>Commensaviricota</taxon>
        <taxon>Cardeaviricetes</taxon>
        <taxon>Sanitavirales</taxon>
        <taxon>Anelloviridae</taxon>
        <taxon>Gyrovirus</taxon>
        <taxon>Gyrovirus homsa1</taxon>
    </lineage>
</organism>
<feature type="compositionally biased region" description="Basic and acidic residues" evidence="11">
    <location>
        <begin position="73"/>
        <end position="83"/>
    </location>
</feature>
<evidence type="ECO:0000256" key="9">
    <source>
        <dbReference type="ARBA" id="ARBA00022703"/>
    </source>
</evidence>
<feature type="region of interest" description="Disordered" evidence="11">
    <location>
        <begin position="63"/>
        <end position="99"/>
    </location>
</feature>
<evidence type="ECO:0000313" key="13">
    <source>
        <dbReference type="Proteomes" id="UP000154385"/>
    </source>
</evidence>
<evidence type="ECO:0000256" key="11">
    <source>
        <dbReference type="SAM" id="MobiDB-lite"/>
    </source>
</evidence>
<dbReference type="EMBL" id="KM348009">
    <property type="protein sequence ID" value="AIZ95197.1"/>
    <property type="molecule type" value="Genomic_DNA"/>
</dbReference>
<dbReference type="Proteomes" id="UP000154385">
    <property type="component" value="Genome"/>
</dbReference>
<accession>A0A0A7NVA2</accession>
<evidence type="ECO:0000256" key="1">
    <source>
        <dbReference type="ARBA" id="ARBA00004147"/>
    </source>
</evidence>
<keyword evidence="4" id="KW-1098">Inhibition of host mitotic exit by virus</keyword>
<keyword evidence="8" id="KW-0945">Host-virus interaction</keyword>
<evidence type="ECO:0000313" key="12">
    <source>
        <dbReference type="EMBL" id="AIZ95197.1"/>
    </source>
</evidence>
<dbReference type="GO" id="GO:0039593">
    <property type="term" value="P:symbiont-mediated perturbation of host exit from mitosis"/>
    <property type="evidence" value="ECO:0007669"/>
    <property type="project" value="UniProtKB-KW"/>
</dbReference>
<evidence type="ECO:0000256" key="8">
    <source>
        <dbReference type="ARBA" id="ARBA00022581"/>
    </source>
</evidence>
<evidence type="ECO:0000256" key="2">
    <source>
        <dbReference type="ARBA" id="ARBA00007969"/>
    </source>
</evidence>
<proteinExistence type="inferred from homology"/>
<evidence type="ECO:0000256" key="3">
    <source>
        <dbReference type="ARBA" id="ARBA00018720"/>
    </source>
</evidence>
<dbReference type="GO" id="GO:0052151">
    <property type="term" value="P:symbiont-mediated activation of host apoptosis"/>
    <property type="evidence" value="ECO:0007669"/>
    <property type="project" value="InterPro"/>
</dbReference>
<evidence type="ECO:0000256" key="7">
    <source>
        <dbReference type="ARBA" id="ARBA00022562"/>
    </source>
</evidence>
<evidence type="ECO:0000256" key="4">
    <source>
        <dbReference type="ARBA" id="ARBA00022444"/>
    </source>
</evidence>
<keyword evidence="6" id="KW-0244">Early protein</keyword>
<dbReference type="GO" id="GO:0042025">
    <property type="term" value="C:host cell nucleus"/>
    <property type="evidence" value="ECO:0007669"/>
    <property type="project" value="UniProtKB-SubCell"/>
</dbReference>
<comment type="subcellular location">
    <subcellularLocation>
        <location evidence="1">Host nucleus</location>
    </subcellularLocation>
</comment>
<evidence type="ECO:0000256" key="5">
    <source>
        <dbReference type="ARBA" id="ARBA00022504"/>
    </source>
</evidence>
<reference evidence="12 13" key="1">
    <citation type="journal article" date="2015" name="Virus Genes">
        <title>Sequence and phylogenetic analysis identifies a putative novel gyrovirus 3 genotype in ferret feces.</title>
        <authorList>
            <person name="Feher E."/>
            <person name="Pazar P."/>
            <person name="Lengyel G."/>
            <person name="Phan T.G."/>
            <person name="Banyai K."/>
        </authorList>
    </citation>
    <scope>NUCLEOTIDE SEQUENCE [LARGE SCALE GENOMIC DNA]</scope>
    <source>
        <strain evidence="12">G19</strain>
    </source>
</reference>
<keyword evidence="7" id="KW-1048">Host nucleus</keyword>
<sequence>MEQQPGPQTPRTTLPNRSVIYEHPINLSQSAGILSKEIQIGLGSTIITVSLPGYASVRVLTTRSATAEASEDTGSRRQRDCPHRRPRRTQSPEISIGLSARELQHNENLITCKTILERKRLRL</sequence>
<protein>
    <recommendedName>
        <fullName evidence="3">Apoptin</fullName>
    </recommendedName>
</protein>
<dbReference type="Pfam" id="PF04771">
    <property type="entry name" value="CAV_VP3"/>
    <property type="match status" value="1"/>
</dbReference>
<comment type="function">
    <text evidence="10">May act as transcriptional regulator. Induces apoptosis in infected cells. Element of infectious replication cycle.</text>
</comment>
<dbReference type="InterPro" id="IPR006858">
    <property type="entry name" value="CAV_VP3"/>
</dbReference>